<sequence>MSQQNLKLRATLRDEGKSWERMGTTLLKSTVWEFGTSVGMRDLAALHGYVFSHAGKTWRSHQHTALTLSAAGVHDGDLVEFAGDFEPVAGDEPQPLDSASDGEAGRSRASTANGSRGGGGKDSPKEGTRPGSRGVGTPGSTQKDASVKDSPKEGARAVRTPEGSRGVRTPDGTKKETSATSESKITGDTDVPSAPTAPAAAPKAQIRVTLIDHKKRQRECVGRASLETCVWDFGVSVGMDHLATLHGYLFTYAGQTWLSNGPNQHQSLTLAAAGVQDGETVTFAGDFESVVYLNVTLADKVSRQRFGKASALTSVWLFGELLGLRTLEAQILPGCGYTFRKDGGPTWRSKQYPNLTLAATAVKSGDWVEFAVEVPPEPKEE</sequence>
<evidence type="ECO:0000256" key="1">
    <source>
        <dbReference type="SAM" id="MobiDB-lite"/>
    </source>
</evidence>
<dbReference type="OrthoDB" id="413168at2759"/>
<protein>
    <submittedName>
        <fullName evidence="2">Uncharacterized protein</fullName>
    </submittedName>
</protein>
<proteinExistence type="predicted"/>
<feature type="region of interest" description="Disordered" evidence="1">
    <location>
        <begin position="85"/>
        <end position="202"/>
    </location>
</feature>
<dbReference type="EMBL" id="LSRX01000165">
    <property type="protein sequence ID" value="OLQ06171.1"/>
    <property type="molecule type" value="Genomic_DNA"/>
</dbReference>
<dbReference type="Proteomes" id="UP000186817">
    <property type="component" value="Unassembled WGS sequence"/>
</dbReference>
<accession>A0A1Q9EFJ3</accession>
<evidence type="ECO:0000313" key="2">
    <source>
        <dbReference type="EMBL" id="OLQ06171.1"/>
    </source>
</evidence>
<evidence type="ECO:0000313" key="3">
    <source>
        <dbReference type="Proteomes" id="UP000186817"/>
    </source>
</evidence>
<organism evidence="2 3">
    <name type="scientific">Symbiodinium microadriaticum</name>
    <name type="common">Dinoflagellate</name>
    <name type="synonym">Zooxanthella microadriatica</name>
    <dbReference type="NCBI Taxonomy" id="2951"/>
    <lineage>
        <taxon>Eukaryota</taxon>
        <taxon>Sar</taxon>
        <taxon>Alveolata</taxon>
        <taxon>Dinophyceae</taxon>
        <taxon>Suessiales</taxon>
        <taxon>Symbiodiniaceae</taxon>
        <taxon>Symbiodinium</taxon>
    </lineage>
</organism>
<name>A0A1Q9EFJ3_SYMMI</name>
<dbReference type="AlphaFoldDB" id="A0A1Q9EFJ3"/>
<comment type="caution">
    <text evidence="2">The sequence shown here is derived from an EMBL/GenBank/DDBJ whole genome shotgun (WGS) entry which is preliminary data.</text>
</comment>
<feature type="compositionally biased region" description="Low complexity" evidence="1">
    <location>
        <begin position="192"/>
        <end position="202"/>
    </location>
</feature>
<reference evidence="2 3" key="1">
    <citation type="submission" date="2016-02" db="EMBL/GenBank/DDBJ databases">
        <title>Genome analysis of coral dinoflagellate symbionts highlights evolutionary adaptations to a symbiotic lifestyle.</title>
        <authorList>
            <person name="Aranda M."/>
            <person name="Li Y."/>
            <person name="Liew Y.J."/>
            <person name="Baumgarten S."/>
            <person name="Simakov O."/>
            <person name="Wilson M."/>
            <person name="Piel J."/>
            <person name="Ashoor H."/>
            <person name="Bougouffa S."/>
            <person name="Bajic V.B."/>
            <person name="Ryu T."/>
            <person name="Ravasi T."/>
            <person name="Bayer T."/>
            <person name="Micklem G."/>
            <person name="Kim H."/>
            <person name="Bhak J."/>
            <person name="Lajeunesse T.C."/>
            <person name="Voolstra C.R."/>
        </authorList>
    </citation>
    <scope>NUCLEOTIDE SEQUENCE [LARGE SCALE GENOMIC DNA]</scope>
    <source>
        <strain evidence="2 3">CCMP2467</strain>
    </source>
</reference>
<feature type="compositionally biased region" description="Basic and acidic residues" evidence="1">
    <location>
        <begin position="145"/>
        <end position="156"/>
    </location>
</feature>
<keyword evidence="3" id="KW-1185">Reference proteome</keyword>
<gene>
    <name evidence="2" type="ORF">AK812_SmicGene10564</name>
</gene>